<dbReference type="AlphaFoldDB" id="A0A7S4G805"/>
<name>A0A7S4G805_9EUGL</name>
<accession>A0A7S4G805</accession>
<dbReference type="EMBL" id="HBJA01114372">
    <property type="protein sequence ID" value="CAE0828135.1"/>
    <property type="molecule type" value="Transcribed_RNA"/>
</dbReference>
<gene>
    <name evidence="1" type="ORF">EGYM00163_LOCUS39404</name>
</gene>
<evidence type="ECO:0000313" key="1">
    <source>
        <dbReference type="EMBL" id="CAE0828135.1"/>
    </source>
</evidence>
<reference evidence="1" key="1">
    <citation type="submission" date="2021-01" db="EMBL/GenBank/DDBJ databases">
        <authorList>
            <person name="Corre E."/>
            <person name="Pelletier E."/>
            <person name="Niang G."/>
            <person name="Scheremetjew M."/>
            <person name="Finn R."/>
            <person name="Kale V."/>
            <person name="Holt S."/>
            <person name="Cochrane G."/>
            <person name="Meng A."/>
            <person name="Brown T."/>
            <person name="Cohen L."/>
        </authorList>
    </citation>
    <scope>NUCLEOTIDE SEQUENCE</scope>
    <source>
        <strain evidence="1">CCMP1594</strain>
    </source>
</reference>
<protein>
    <submittedName>
        <fullName evidence="1">Uncharacterized protein</fullName>
    </submittedName>
</protein>
<proteinExistence type="predicted"/>
<sequence>MGNGALYIVHYALVPGHTAHGPLLHGARPLRHNVRCTLHTAVQGDYSMLCTPLSLHGAHCTLRSAQAVDFDHCTLQYYSTFPTAHAVPCALHTLRTAHQAHCAFMACSAHCAQHIAYSAHRMLRATPTMCMCAFTQDLSDHARHAST</sequence>
<organism evidence="1">
    <name type="scientific">Eutreptiella gymnastica</name>
    <dbReference type="NCBI Taxonomy" id="73025"/>
    <lineage>
        <taxon>Eukaryota</taxon>
        <taxon>Discoba</taxon>
        <taxon>Euglenozoa</taxon>
        <taxon>Euglenida</taxon>
        <taxon>Spirocuta</taxon>
        <taxon>Euglenophyceae</taxon>
        <taxon>Eutreptiales</taxon>
        <taxon>Eutreptiaceae</taxon>
        <taxon>Eutreptiella</taxon>
    </lineage>
</organism>